<evidence type="ECO:0000256" key="8">
    <source>
        <dbReference type="ARBA" id="ARBA00023125"/>
    </source>
</evidence>
<evidence type="ECO:0000256" key="6">
    <source>
        <dbReference type="ARBA" id="ARBA00022839"/>
    </source>
</evidence>
<comment type="caution">
    <text evidence="11">The sequence shown here is derived from an EMBL/GenBank/DDBJ whole genome shotgun (WGS) entry which is preliminary data.</text>
</comment>
<name>A0ABT5T2A6_9PSEU</name>
<keyword evidence="1" id="KW-0540">Nuclease</keyword>
<dbReference type="RefSeq" id="WP_274203054.1">
    <property type="nucleotide sequence ID" value="NZ_JAQZAO010000013.1"/>
</dbReference>
<dbReference type="InterPro" id="IPR011604">
    <property type="entry name" value="PDDEXK-like_dom_sf"/>
</dbReference>
<sequence length="582" mass="63881">MEAARRLLAGVLASDEGLHPEDSSAARKIASTLDAAAGMSGRPSRRALRELLELELDVVLDRVGTIGVGVHVGPVTEGIGDDVDEVFLVGAAEGLLPARTADDPLLPDRVRERTAGALPTISERSARQHRHVLAALAAAPPGCRTMSFPRGDLRRGGERQPSRWLLASLRTISGRPDLQPSRWREIEKHLEASTSYTGSVTTTPEPAHAQEWRQRAAVEGSLGEDDAALRRARALRRGRSGPDFTEYDGDLAGEDLPVPTEVDGLSPTALEDWARCPHAYFLRRLLGVAPVEEPDEIVQISALERGNVLHAVWERLVTDALCEGWAPSAGQAWPELARERLALLAEDEFVKARARGVTGFPLLWEQDRRVLLRDLEAWLVKDDERRARLDEAVPVGAEHAFGREGSPAVRLDLGDGRTLRLQGRVDRVDRRRGGGLVVTDYKTGKTDLYRGKLTPEEPTDHGQRLQLPVYALAAREAFGRADTPVRAEYWFTSLRGGFEQVGFDVTDAVLENTRQVLRTIVDGIGRGWFLARPPNDPGNRAYGCPWCDVDGLGTAALAQVWPTKSAEARDVRLLFYGEVEDS</sequence>
<dbReference type="InterPro" id="IPR027417">
    <property type="entry name" value="P-loop_NTPase"/>
</dbReference>
<keyword evidence="6" id="KW-0269">Exonuclease</keyword>
<evidence type="ECO:0000259" key="10">
    <source>
        <dbReference type="Pfam" id="PF12705"/>
    </source>
</evidence>
<evidence type="ECO:0000313" key="11">
    <source>
        <dbReference type="EMBL" id="MDD7968521.1"/>
    </source>
</evidence>
<evidence type="ECO:0000256" key="3">
    <source>
        <dbReference type="ARBA" id="ARBA00022763"/>
    </source>
</evidence>
<evidence type="ECO:0000256" key="9">
    <source>
        <dbReference type="ARBA" id="ARBA00023204"/>
    </source>
</evidence>
<evidence type="ECO:0000256" key="1">
    <source>
        <dbReference type="ARBA" id="ARBA00022722"/>
    </source>
</evidence>
<reference evidence="11 12" key="1">
    <citation type="submission" date="2023-02" db="EMBL/GenBank/DDBJ databases">
        <title>Genome sequencing required for Actinomycetospora new species description.</title>
        <authorList>
            <person name="Saimee Y."/>
            <person name="Duangmal K."/>
        </authorList>
    </citation>
    <scope>NUCLEOTIDE SEQUENCE [LARGE SCALE GENOMIC DNA]</scope>
    <source>
        <strain evidence="11 12">DW7H6</strain>
    </source>
</reference>
<evidence type="ECO:0000313" key="12">
    <source>
        <dbReference type="Proteomes" id="UP001300763"/>
    </source>
</evidence>
<organism evidence="11 12">
    <name type="scientific">Actinomycetospora lemnae</name>
    <dbReference type="NCBI Taxonomy" id="3019891"/>
    <lineage>
        <taxon>Bacteria</taxon>
        <taxon>Bacillati</taxon>
        <taxon>Actinomycetota</taxon>
        <taxon>Actinomycetes</taxon>
        <taxon>Pseudonocardiales</taxon>
        <taxon>Pseudonocardiaceae</taxon>
        <taxon>Actinomycetospora</taxon>
    </lineage>
</organism>
<accession>A0ABT5T2A6</accession>
<dbReference type="Pfam" id="PF12705">
    <property type="entry name" value="PDDEXK_1"/>
    <property type="match status" value="1"/>
</dbReference>
<dbReference type="PANTHER" id="PTHR30591">
    <property type="entry name" value="RECBCD ENZYME SUBUNIT RECC"/>
    <property type="match status" value="1"/>
</dbReference>
<evidence type="ECO:0000256" key="2">
    <source>
        <dbReference type="ARBA" id="ARBA00022741"/>
    </source>
</evidence>
<proteinExistence type="predicted"/>
<protein>
    <submittedName>
        <fullName evidence="11">PD-(D/E)XK nuclease family protein</fullName>
    </submittedName>
</protein>
<dbReference type="EMBL" id="JAQZAO010000013">
    <property type="protein sequence ID" value="MDD7968521.1"/>
    <property type="molecule type" value="Genomic_DNA"/>
</dbReference>
<keyword evidence="4" id="KW-0378">Hydrolase</keyword>
<dbReference type="PANTHER" id="PTHR30591:SF1">
    <property type="entry name" value="RECBCD ENZYME SUBUNIT RECC"/>
    <property type="match status" value="1"/>
</dbReference>
<dbReference type="Gene3D" id="3.90.320.10">
    <property type="match status" value="1"/>
</dbReference>
<keyword evidence="9" id="KW-0234">DNA repair</keyword>
<dbReference type="SUPFAM" id="SSF52540">
    <property type="entry name" value="P-loop containing nucleoside triphosphate hydrolases"/>
    <property type="match status" value="1"/>
</dbReference>
<keyword evidence="2" id="KW-0547">Nucleotide-binding</keyword>
<keyword evidence="7" id="KW-0067">ATP-binding</keyword>
<keyword evidence="5" id="KW-0347">Helicase</keyword>
<feature type="domain" description="PD-(D/E)XK endonuclease-like" evidence="10">
    <location>
        <begin position="265"/>
        <end position="549"/>
    </location>
</feature>
<gene>
    <name evidence="11" type="ORF">PGB27_24520</name>
</gene>
<dbReference type="Proteomes" id="UP001300763">
    <property type="component" value="Unassembled WGS sequence"/>
</dbReference>
<keyword evidence="12" id="KW-1185">Reference proteome</keyword>
<evidence type="ECO:0000256" key="7">
    <source>
        <dbReference type="ARBA" id="ARBA00022840"/>
    </source>
</evidence>
<keyword evidence="8" id="KW-0238">DNA-binding</keyword>
<dbReference type="InterPro" id="IPR038726">
    <property type="entry name" value="PDDEXK_AddAB-type"/>
</dbReference>
<evidence type="ECO:0000256" key="5">
    <source>
        <dbReference type="ARBA" id="ARBA00022806"/>
    </source>
</evidence>
<evidence type="ECO:0000256" key="4">
    <source>
        <dbReference type="ARBA" id="ARBA00022801"/>
    </source>
</evidence>
<keyword evidence="3" id="KW-0227">DNA damage</keyword>